<dbReference type="InterPro" id="IPR036873">
    <property type="entry name" value="Rhodanese-like_dom_sf"/>
</dbReference>
<dbReference type="SUPFAM" id="SSF52821">
    <property type="entry name" value="Rhodanese/Cell cycle control phosphatase"/>
    <property type="match status" value="2"/>
</dbReference>
<accession>A0ABS4J9J9</accession>
<proteinExistence type="predicted"/>
<dbReference type="PANTHER" id="PTHR11364">
    <property type="entry name" value="THIOSULFATE SULFERTANSFERASE"/>
    <property type="match status" value="1"/>
</dbReference>
<dbReference type="InterPro" id="IPR001307">
    <property type="entry name" value="Thiosulphate_STrfase_CS"/>
</dbReference>
<dbReference type="PROSITE" id="PS00380">
    <property type="entry name" value="RHODANESE_1"/>
    <property type="match status" value="1"/>
</dbReference>
<dbReference type="EC" id="2.8.1.1" evidence="4"/>
<dbReference type="PANTHER" id="PTHR11364:SF27">
    <property type="entry name" value="SULFURTRANSFERASE"/>
    <property type="match status" value="1"/>
</dbReference>
<evidence type="ECO:0000256" key="2">
    <source>
        <dbReference type="ARBA" id="ARBA00022737"/>
    </source>
</evidence>
<sequence>MPSSNIVDTTWVQTQLQAGANLAIADVRFSPKEASYGRNAYDHGHLPGAVFVDFKADLTDPAREHGGRSPLPEQERLAGIFGGLGIDLDTPVVVYEDVNGPAAARLWWVLKYLGHEQVYVLDGGYSAWTAAGLPVTTEVPEPVSKTFNPILKPELLVGIEEVRSATKNEETVLIDSRDANQYLGLEAPFDPIAGHIPSAVNFFWKDSLTETGNWKSAEELREQFSGVDPSQEIIVYCGSGISATPNVLALEEAGFRNVKLYGGSWSDWISYPENPIATGKE</sequence>
<keyword evidence="1 4" id="KW-0808">Transferase</keyword>
<evidence type="ECO:0000256" key="1">
    <source>
        <dbReference type="ARBA" id="ARBA00022679"/>
    </source>
</evidence>
<evidence type="ECO:0000259" key="3">
    <source>
        <dbReference type="PROSITE" id="PS50206"/>
    </source>
</evidence>
<dbReference type="RefSeq" id="WP_209979075.1">
    <property type="nucleotide sequence ID" value="NZ_JAGGLB010000051.1"/>
</dbReference>
<evidence type="ECO:0000313" key="5">
    <source>
        <dbReference type="Proteomes" id="UP001519287"/>
    </source>
</evidence>
<dbReference type="EMBL" id="JAGGLB010000051">
    <property type="protein sequence ID" value="MBP1996533.1"/>
    <property type="molecule type" value="Genomic_DNA"/>
</dbReference>
<dbReference type="Gene3D" id="3.40.250.10">
    <property type="entry name" value="Rhodanese-like domain"/>
    <property type="match status" value="2"/>
</dbReference>
<dbReference type="GO" id="GO:0016784">
    <property type="term" value="F:3-mercaptopyruvate sulfurtransferase activity"/>
    <property type="evidence" value="ECO:0007669"/>
    <property type="project" value="UniProtKB-EC"/>
</dbReference>
<gene>
    <name evidence="4" type="ORF">J2Z66_008181</name>
</gene>
<protein>
    <submittedName>
        <fullName evidence="4">Thiosulfate/3-mercaptopyruvate sulfurtransferase</fullName>
        <ecNumber evidence="4">2.8.1.1</ecNumber>
        <ecNumber evidence="4">2.8.1.2</ecNumber>
    </submittedName>
</protein>
<feature type="domain" description="Rhodanese" evidence="3">
    <location>
        <begin position="167"/>
        <end position="277"/>
    </location>
</feature>
<dbReference type="GO" id="GO:0004792">
    <property type="term" value="F:thiosulfate-cyanide sulfurtransferase activity"/>
    <property type="evidence" value="ECO:0007669"/>
    <property type="project" value="UniProtKB-EC"/>
</dbReference>
<keyword evidence="5" id="KW-1185">Reference proteome</keyword>
<evidence type="ECO:0000313" key="4">
    <source>
        <dbReference type="EMBL" id="MBP1996533.1"/>
    </source>
</evidence>
<organism evidence="4 5">
    <name type="scientific">Paenibacillus eucommiae</name>
    <dbReference type="NCBI Taxonomy" id="1355755"/>
    <lineage>
        <taxon>Bacteria</taxon>
        <taxon>Bacillati</taxon>
        <taxon>Bacillota</taxon>
        <taxon>Bacilli</taxon>
        <taxon>Bacillales</taxon>
        <taxon>Paenibacillaceae</taxon>
        <taxon>Paenibacillus</taxon>
    </lineage>
</organism>
<reference evidence="4 5" key="1">
    <citation type="submission" date="2021-03" db="EMBL/GenBank/DDBJ databases">
        <title>Genomic Encyclopedia of Type Strains, Phase IV (KMG-IV): sequencing the most valuable type-strain genomes for metagenomic binning, comparative biology and taxonomic classification.</title>
        <authorList>
            <person name="Goeker M."/>
        </authorList>
    </citation>
    <scope>NUCLEOTIDE SEQUENCE [LARGE SCALE GENOMIC DNA]</scope>
    <source>
        <strain evidence="4 5">DSM 26048</strain>
    </source>
</reference>
<dbReference type="EC" id="2.8.1.2" evidence="4"/>
<dbReference type="PROSITE" id="PS50206">
    <property type="entry name" value="RHODANESE_3"/>
    <property type="match status" value="2"/>
</dbReference>
<dbReference type="Pfam" id="PF00581">
    <property type="entry name" value="Rhodanese"/>
    <property type="match status" value="2"/>
</dbReference>
<comment type="caution">
    <text evidence="4">The sequence shown here is derived from an EMBL/GenBank/DDBJ whole genome shotgun (WGS) entry which is preliminary data.</text>
</comment>
<dbReference type="SMART" id="SM00450">
    <property type="entry name" value="RHOD"/>
    <property type="match status" value="2"/>
</dbReference>
<dbReference type="Proteomes" id="UP001519287">
    <property type="component" value="Unassembled WGS sequence"/>
</dbReference>
<feature type="domain" description="Rhodanese" evidence="3">
    <location>
        <begin position="18"/>
        <end position="137"/>
    </location>
</feature>
<name>A0ABS4J9J9_9BACL</name>
<dbReference type="CDD" id="cd01449">
    <property type="entry name" value="TST_Repeat_2"/>
    <property type="match status" value="1"/>
</dbReference>
<keyword evidence="2" id="KW-0677">Repeat</keyword>
<dbReference type="InterPro" id="IPR001763">
    <property type="entry name" value="Rhodanese-like_dom"/>
</dbReference>
<dbReference type="CDD" id="cd01448">
    <property type="entry name" value="TST_Repeat_1"/>
    <property type="match status" value="1"/>
</dbReference>
<dbReference type="InterPro" id="IPR045078">
    <property type="entry name" value="TST/MPST-like"/>
</dbReference>